<comment type="caution">
    <text evidence="1">The sequence shown here is derived from an EMBL/GenBank/DDBJ whole genome shotgun (WGS) entry which is preliminary data.</text>
</comment>
<proteinExistence type="predicted"/>
<gene>
    <name evidence="1" type="ORF">LO55_389</name>
</gene>
<reference evidence="1 2" key="1">
    <citation type="submission" date="2014-10" db="EMBL/GenBank/DDBJ databases">
        <authorList>
            <person name="Seo M.-J."/>
            <person name="Seok Y.J."/>
            <person name="Cha I.-T."/>
        </authorList>
    </citation>
    <scope>NUCLEOTIDE SEQUENCE [LARGE SCALE GENOMIC DNA]</scope>
    <source>
        <strain evidence="1 2">NEU</strain>
    </source>
</reference>
<evidence type="ECO:0008006" key="3">
    <source>
        <dbReference type="Google" id="ProtNLM"/>
    </source>
</evidence>
<dbReference type="Proteomes" id="UP000180246">
    <property type="component" value="Unassembled WGS sequence"/>
</dbReference>
<evidence type="ECO:0000313" key="2">
    <source>
        <dbReference type="Proteomes" id="UP000180246"/>
    </source>
</evidence>
<accession>A0A1S2N9C8</accession>
<dbReference type="EMBL" id="JRYB01000001">
    <property type="protein sequence ID" value="OIJ40932.1"/>
    <property type="molecule type" value="Genomic_DNA"/>
</dbReference>
<evidence type="ECO:0000313" key="1">
    <source>
        <dbReference type="EMBL" id="OIJ40932.1"/>
    </source>
</evidence>
<name>A0A1S2N9C8_9BURK</name>
<dbReference type="AlphaFoldDB" id="A0A1S2N9C8"/>
<protein>
    <recommendedName>
        <fullName evidence="3">Transmembrane protein</fullName>
    </recommendedName>
</protein>
<dbReference type="RefSeq" id="WP_005668385.1">
    <property type="nucleotide sequence ID" value="NZ_CAUQYF010000007.1"/>
</dbReference>
<organism evidence="1 2">
    <name type="scientific">Massilia timonae</name>
    <dbReference type="NCBI Taxonomy" id="47229"/>
    <lineage>
        <taxon>Bacteria</taxon>
        <taxon>Pseudomonadati</taxon>
        <taxon>Pseudomonadota</taxon>
        <taxon>Betaproteobacteria</taxon>
        <taxon>Burkholderiales</taxon>
        <taxon>Oxalobacteraceae</taxon>
        <taxon>Telluria group</taxon>
        <taxon>Massilia</taxon>
    </lineage>
</organism>
<sequence>MKTIHTPTSRFQSILRNMEVAGRTTWRLAKSSARSLRRMPWPVLLVIAIVLAALITIVPIVLALFVGLLLLKFLAIAIFGREPRRIKHYTGE</sequence>